<comment type="similarity">
    <text evidence="4">Belongs to the MAPEG family.</text>
</comment>
<evidence type="ECO:0000256" key="10">
    <source>
        <dbReference type="ARBA" id="ARBA00022989"/>
    </source>
</evidence>
<accession>A0A821RXS1</accession>
<sequence length="127" mass="14070">MGSKTNFNSGNLIQSYYLYSALLALKLLALKPLASIVCHPEKVQRANISDLKNLTPFWLVAGLYMTTSPDPVTALTLLRAYVVARIIAAVGYVTRIPTMMKELAFFVSFTITTYMAACVVMKYNHAL</sequence>
<dbReference type="GO" id="GO:0005741">
    <property type="term" value="C:mitochondrial outer membrane"/>
    <property type="evidence" value="ECO:0007669"/>
    <property type="project" value="UniProtKB-SubCell"/>
</dbReference>
<dbReference type="Gene3D" id="1.20.120.550">
    <property type="entry name" value="Membrane associated eicosanoid/glutathione metabolism-like domain"/>
    <property type="match status" value="1"/>
</dbReference>
<keyword evidence="13 17" id="KW-0472">Membrane</keyword>
<feature type="transmembrane region" description="Helical" evidence="17">
    <location>
        <begin position="103"/>
        <end position="123"/>
    </location>
</feature>
<dbReference type="InterPro" id="IPR040162">
    <property type="entry name" value="MGST1-like"/>
</dbReference>
<dbReference type="GO" id="GO:0004364">
    <property type="term" value="F:glutathione transferase activity"/>
    <property type="evidence" value="ECO:0007669"/>
    <property type="project" value="UniProtKB-EC"/>
</dbReference>
<comment type="subunit">
    <text evidence="14">Homotrimer; The trimer binds only one molecule of glutathione.</text>
</comment>
<dbReference type="AlphaFoldDB" id="A0A821RXS1"/>
<dbReference type="InterPro" id="IPR001129">
    <property type="entry name" value="Membr-assoc_MAPEG"/>
</dbReference>
<comment type="caution">
    <text evidence="18">The sequence shown here is derived from an EMBL/GenBank/DDBJ whole genome shotgun (WGS) entry which is preliminary data.</text>
</comment>
<feature type="transmembrane region" description="Helical" evidence="17">
    <location>
        <begin position="16"/>
        <end position="38"/>
    </location>
</feature>
<evidence type="ECO:0000256" key="14">
    <source>
        <dbReference type="ARBA" id="ARBA00038540"/>
    </source>
</evidence>
<evidence type="ECO:0000256" key="3">
    <source>
        <dbReference type="ARBA" id="ARBA00004477"/>
    </source>
</evidence>
<reference evidence="18" key="1">
    <citation type="submission" date="2021-02" db="EMBL/GenBank/DDBJ databases">
        <authorList>
            <person name="Steward A R."/>
        </authorList>
    </citation>
    <scope>NUCLEOTIDE SEQUENCE</scope>
</reference>
<organism evidence="18 19">
    <name type="scientific">Pieris macdunnoughi</name>
    <dbReference type="NCBI Taxonomy" id="345717"/>
    <lineage>
        <taxon>Eukaryota</taxon>
        <taxon>Metazoa</taxon>
        <taxon>Ecdysozoa</taxon>
        <taxon>Arthropoda</taxon>
        <taxon>Hexapoda</taxon>
        <taxon>Insecta</taxon>
        <taxon>Pterygota</taxon>
        <taxon>Neoptera</taxon>
        <taxon>Endopterygota</taxon>
        <taxon>Lepidoptera</taxon>
        <taxon>Glossata</taxon>
        <taxon>Ditrysia</taxon>
        <taxon>Papilionoidea</taxon>
        <taxon>Pieridae</taxon>
        <taxon>Pierinae</taxon>
        <taxon>Pieris</taxon>
    </lineage>
</organism>
<comment type="catalytic activity">
    <reaction evidence="16">
        <text>RX + glutathione = an S-substituted glutathione + a halide anion + H(+)</text>
        <dbReference type="Rhea" id="RHEA:16437"/>
        <dbReference type="ChEBI" id="CHEBI:15378"/>
        <dbReference type="ChEBI" id="CHEBI:16042"/>
        <dbReference type="ChEBI" id="CHEBI:17792"/>
        <dbReference type="ChEBI" id="CHEBI:57925"/>
        <dbReference type="ChEBI" id="CHEBI:90779"/>
        <dbReference type="EC" id="2.5.1.18"/>
    </reaction>
    <physiologicalReaction direction="left-to-right" evidence="16">
        <dbReference type="Rhea" id="RHEA:16438"/>
    </physiologicalReaction>
</comment>
<dbReference type="PANTHER" id="PTHR10689">
    <property type="entry name" value="MICROSOMAL GLUTATHIONE S-TRANSFERASE 1"/>
    <property type="match status" value="1"/>
</dbReference>
<dbReference type="Pfam" id="PF01124">
    <property type="entry name" value="MAPEG"/>
    <property type="match status" value="1"/>
</dbReference>
<keyword evidence="8" id="KW-1000">Mitochondrion outer membrane</keyword>
<evidence type="ECO:0000256" key="12">
    <source>
        <dbReference type="ARBA" id="ARBA00023128"/>
    </source>
</evidence>
<evidence type="ECO:0000256" key="17">
    <source>
        <dbReference type="SAM" id="Phobius"/>
    </source>
</evidence>
<dbReference type="PANTHER" id="PTHR10689:SF6">
    <property type="entry name" value="MICROSOMAL GLUTATHIONE S-TRANSFERASE 1"/>
    <property type="match status" value="1"/>
</dbReference>
<evidence type="ECO:0000256" key="1">
    <source>
        <dbReference type="ARBA" id="ARBA00003701"/>
    </source>
</evidence>
<dbReference type="EC" id="2.5.1.18" evidence="5"/>
<comment type="function">
    <text evidence="1">Conjugation of reduced glutathione to a wide number of exogenous and endogenous hydrophobic electrophiles.</text>
</comment>
<dbReference type="GO" id="GO:0005789">
    <property type="term" value="C:endoplasmic reticulum membrane"/>
    <property type="evidence" value="ECO:0007669"/>
    <property type="project" value="UniProtKB-SubCell"/>
</dbReference>
<protein>
    <recommendedName>
        <fullName evidence="15">Microsomal glutathione S-transferase 1</fullName>
        <ecNumber evidence="5">2.5.1.18</ecNumber>
    </recommendedName>
</protein>
<evidence type="ECO:0000256" key="16">
    <source>
        <dbReference type="ARBA" id="ARBA00049385"/>
    </source>
</evidence>
<keyword evidence="9" id="KW-0256">Endoplasmic reticulum</keyword>
<evidence type="ECO:0000256" key="7">
    <source>
        <dbReference type="ARBA" id="ARBA00022692"/>
    </source>
</evidence>
<proteinExistence type="inferred from homology"/>
<dbReference type="InterPro" id="IPR023352">
    <property type="entry name" value="MAPEG-like_dom_sf"/>
</dbReference>
<evidence type="ECO:0000256" key="15">
    <source>
        <dbReference type="ARBA" id="ARBA00039397"/>
    </source>
</evidence>
<dbReference type="EMBL" id="CAJOBZ010000016">
    <property type="protein sequence ID" value="CAF4850844.1"/>
    <property type="molecule type" value="Genomic_DNA"/>
</dbReference>
<evidence type="ECO:0000256" key="9">
    <source>
        <dbReference type="ARBA" id="ARBA00022824"/>
    </source>
</evidence>
<evidence type="ECO:0000256" key="5">
    <source>
        <dbReference type="ARBA" id="ARBA00012452"/>
    </source>
</evidence>
<keyword evidence="7 17" id="KW-0812">Transmembrane</keyword>
<dbReference type="SUPFAM" id="SSF161084">
    <property type="entry name" value="MAPEG domain-like"/>
    <property type="match status" value="1"/>
</dbReference>
<evidence type="ECO:0000313" key="18">
    <source>
        <dbReference type="EMBL" id="CAF4850844.1"/>
    </source>
</evidence>
<evidence type="ECO:0000256" key="8">
    <source>
        <dbReference type="ARBA" id="ARBA00022787"/>
    </source>
</evidence>
<dbReference type="OrthoDB" id="7172705at2759"/>
<keyword evidence="11" id="KW-0007">Acetylation</keyword>
<name>A0A821RXS1_9NEOP</name>
<evidence type="ECO:0000256" key="11">
    <source>
        <dbReference type="ARBA" id="ARBA00022990"/>
    </source>
</evidence>
<evidence type="ECO:0000256" key="2">
    <source>
        <dbReference type="ARBA" id="ARBA00004294"/>
    </source>
</evidence>
<keyword evidence="12" id="KW-0496">Mitochondrion</keyword>
<keyword evidence="19" id="KW-1185">Reference proteome</keyword>
<gene>
    <name evidence="18" type="ORF">PMACD_LOCUS7033</name>
</gene>
<evidence type="ECO:0000256" key="13">
    <source>
        <dbReference type="ARBA" id="ARBA00023136"/>
    </source>
</evidence>
<dbReference type="Proteomes" id="UP000663880">
    <property type="component" value="Unassembled WGS sequence"/>
</dbReference>
<keyword evidence="10 17" id="KW-1133">Transmembrane helix</keyword>
<evidence type="ECO:0000256" key="4">
    <source>
        <dbReference type="ARBA" id="ARBA00010459"/>
    </source>
</evidence>
<comment type="subcellular location">
    <subcellularLocation>
        <location evidence="3">Endoplasmic reticulum membrane</location>
        <topology evidence="3">Multi-pass membrane protein</topology>
    </subcellularLocation>
    <subcellularLocation>
        <location evidence="2">Mitochondrion outer membrane</location>
    </subcellularLocation>
</comment>
<keyword evidence="6" id="KW-0808">Transferase</keyword>
<evidence type="ECO:0000256" key="6">
    <source>
        <dbReference type="ARBA" id="ARBA00022679"/>
    </source>
</evidence>
<evidence type="ECO:0000313" key="19">
    <source>
        <dbReference type="Proteomes" id="UP000663880"/>
    </source>
</evidence>